<evidence type="ECO:0000313" key="3">
    <source>
        <dbReference type="Proteomes" id="UP000000428"/>
    </source>
</evidence>
<dbReference type="AntiFam" id="ANF00057">
    <property type="entry name" value="Translation of E. coli type CRISPR repeat"/>
</dbReference>
<proteinExistence type="predicted"/>
<feature type="region of interest" description="Disordered" evidence="1">
    <location>
        <begin position="1"/>
        <end position="35"/>
    </location>
</feature>
<name>Q825B4_STRAW</name>
<dbReference type="Proteomes" id="UP000000428">
    <property type="component" value="Chromosome"/>
</dbReference>
<evidence type="ECO:0000256" key="1">
    <source>
        <dbReference type="SAM" id="MobiDB-lite"/>
    </source>
</evidence>
<dbReference type="AlphaFoldDB" id="Q825B4"/>
<reference evidence="2 3" key="3">
    <citation type="journal article" date="2014" name="J. Ind. Microbiol. Biotechnol.">
        <title>Genome mining of the Streptomyces avermitilis genome and development of genome-minimized hosts for heterologous expression of biosynthetic gene clusters.</title>
        <authorList>
            <person name="Ikeda H."/>
            <person name="Shin-ya K."/>
            <person name="Omura S."/>
        </authorList>
    </citation>
    <scope>NUCLEOTIDE SEQUENCE [LARGE SCALE GENOMIC DNA]</scope>
    <source>
        <strain evidence="3">ATCC 31267 / DSM 46492 / JCM 5070 / NBRC 14893 / NCIMB 12804 / NRRL 8165 / MA-4680</strain>
    </source>
</reference>
<accession>Q825B4</accession>
<protein>
    <submittedName>
        <fullName evidence="2">Uncharacterized protein</fullName>
    </submittedName>
</protein>
<reference evidence="2 3" key="1">
    <citation type="journal article" date="2001" name="Proc. Natl. Acad. Sci. U.S.A.">
        <title>Genome sequence of an industrial microorganism Streptomyces avermitilis: deducing the ability of producing secondary metabolites.</title>
        <authorList>
            <person name="Omura S."/>
            <person name="Ikeda H."/>
            <person name="Ishikawa J."/>
            <person name="Hanamoto A."/>
            <person name="Takahashi C."/>
            <person name="Shinose M."/>
            <person name="Takahashi Y."/>
            <person name="Horikawa H."/>
            <person name="Nakazawa H."/>
            <person name="Osonoe T."/>
            <person name="Kikuchi H."/>
            <person name="Shiba T."/>
            <person name="Sakaki Y."/>
            <person name="Hattori M."/>
        </authorList>
    </citation>
    <scope>NUCLEOTIDE SEQUENCE [LARGE SCALE GENOMIC DNA]</scope>
    <source>
        <strain evidence="3">ATCC 31267 / DSM 46492 / JCM 5070 / NBRC 14893 / NCIMB 12804 / NRRL 8165 / MA-4680</strain>
    </source>
</reference>
<reference evidence="2 3" key="2">
    <citation type="journal article" date="2003" name="Nat. Biotechnol.">
        <title>Complete genome sequence and comparative analysis of the industrial microorganism Streptomyces avermitilis.</title>
        <authorList>
            <person name="Ikeda H."/>
            <person name="Ishikawa J."/>
            <person name="Hanamoto A."/>
            <person name="Shinose M."/>
            <person name="Kikuchi H."/>
            <person name="Shiba T."/>
            <person name="Sakaki Y."/>
            <person name="Hattori M."/>
            <person name="Omura S."/>
        </authorList>
    </citation>
    <scope>NUCLEOTIDE SEQUENCE [LARGE SCALE GENOMIC DNA]</scope>
    <source>
        <strain evidence="3">ATCC 31267 / DSM 46492 / JCM 5070 / NBRC 14893 / NCIMB 12804 / NRRL 8165 / MA-4680</strain>
    </source>
</reference>
<dbReference type="KEGG" id="sma:SAVERM_7544"/>
<feature type="region of interest" description="Disordered" evidence="1">
    <location>
        <begin position="48"/>
        <end position="76"/>
    </location>
</feature>
<gene>
    <name evidence="2" type="ORF">SAVERM_7544</name>
</gene>
<dbReference type="EMBL" id="BA000030">
    <property type="protein sequence ID" value="BAC75255.1"/>
    <property type="molecule type" value="Genomic_DNA"/>
</dbReference>
<sequence length="282" mass="31457">MRAGSPPLARRARRRRRGRPGRRRFTSARAESTASRWRWGRRHTVHLRSRGEHPKMSPRRLPNCGSPPLARRARVDTDARVRADRFTSARAESTIHPHIVYTALAVHLRSRGEHVLMKRQHPTLRGSPPLARRALVEGVGAGLAERFTSARAESTTTSTGMPTNTQVHLRSRGEHEGTSFLERVVDGSPPLARRAREDDLDVGPARRFTSARAESTRTRRTSVVRAAVHLRSRGEHVWGGLKAAVSFGSPPLARRAHGLLGHLVVVLRFTSARAESTARHPR</sequence>
<dbReference type="HOGENOM" id="CLU_979741_0_0_11"/>
<organism evidence="2 3">
    <name type="scientific">Streptomyces avermitilis (strain ATCC 31267 / DSM 46492 / JCM 5070 / NBRC 14893 / NCIMB 12804 / NRRL 8165 / MA-4680)</name>
    <dbReference type="NCBI Taxonomy" id="227882"/>
    <lineage>
        <taxon>Bacteria</taxon>
        <taxon>Bacillati</taxon>
        <taxon>Actinomycetota</taxon>
        <taxon>Actinomycetes</taxon>
        <taxon>Kitasatosporales</taxon>
        <taxon>Streptomycetaceae</taxon>
        <taxon>Streptomyces</taxon>
    </lineage>
</organism>
<feature type="compositionally biased region" description="Basic residues" evidence="1">
    <location>
        <begin position="10"/>
        <end position="26"/>
    </location>
</feature>
<keyword evidence="3" id="KW-1185">Reference proteome</keyword>
<evidence type="ECO:0000313" key="2">
    <source>
        <dbReference type="EMBL" id="BAC75255.1"/>
    </source>
</evidence>